<dbReference type="GO" id="GO:0003676">
    <property type="term" value="F:nucleic acid binding"/>
    <property type="evidence" value="ECO:0007669"/>
    <property type="project" value="InterPro"/>
</dbReference>
<sequence length="288" mass="33251">MAQNNAQARSGQNGSALSRIATYLHFFMLRSTNSFMMSRNIPVPVKRQLRQESFFGCAACGSPILEYHHIIPWAEDNHNDPEHMIALCPTHHRELGKMPRSKSYALKQNPHNQVHGFIKGCLGTEAHIDRFVVGSNTYINTPVIFSYFEQPIISYRIEDGQFLLSIYLPDRELWPSLRIVDNEMLVNRGHLWDFEFRTNYLKVHREDETFFEIDIRNDTARVAGTMLLGDVVVKFDDRSTNLDGGRIRDSIFESCGTGISLGDRGTKVHWPTYAMLIPQPYFERNIRR</sequence>
<dbReference type="KEGG" id="pami:JCM7686_2904"/>
<dbReference type="GO" id="GO:0008270">
    <property type="term" value="F:zinc ion binding"/>
    <property type="evidence" value="ECO:0007669"/>
    <property type="project" value="InterPro"/>
</dbReference>
<dbReference type="STRING" id="1367847.JCM7686_2904"/>
<dbReference type="Pfam" id="PF01844">
    <property type="entry name" value="HNH"/>
    <property type="match status" value="1"/>
</dbReference>
<feature type="domain" description="HNH nuclease" evidence="1">
    <location>
        <begin position="44"/>
        <end position="93"/>
    </location>
</feature>
<protein>
    <recommendedName>
        <fullName evidence="1">HNH nuclease domain-containing protein</fullName>
    </recommendedName>
</protein>
<dbReference type="CDD" id="cd00085">
    <property type="entry name" value="HNHc"/>
    <property type="match status" value="1"/>
</dbReference>
<dbReference type="InterPro" id="IPR003615">
    <property type="entry name" value="HNH_nuc"/>
</dbReference>
<name>S5Y2I7_PARAH</name>
<dbReference type="EMBL" id="CP006650">
    <property type="protein sequence ID" value="AGT09960.1"/>
    <property type="molecule type" value="Genomic_DNA"/>
</dbReference>
<dbReference type="Proteomes" id="UP000015480">
    <property type="component" value="Chromosome"/>
</dbReference>
<evidence type="ECO:0000259" key="1">
    <source>
        <dbReference type="SMART" id="SM00507"/>
    </source>
</evidence>
<dbReference type="InterPro" id="IPR002711">
    <property type="entry name" value="HNH"/>
</dbReference>
<keyword evidence="3" id="KW-1185">Reference proteome</keyword>
<dbReference type="Gene3D" id="1.10.30.50">
    <property type="match status" value="1"/>
</dbReference>
<gene>
    <name evidence="2" type="ORF">JCM7686_2904</name>
</gene>
<proteinExistence type="predicted"/>
<dbReference type="HOGENOM" id="CLU_084202_0_0_5"/>
<dbReference type="eggNOG" id="COG1403">
    <property type="taxonomic scope" value="Bacteria"/>
</dbReference>
<reference evidence="2 3" key="1">
    <citation type="journal article" date="2014" name="BMC Genomics">
        <title>Architecture and functions of a multipartite genome of the methylotrophic bacterium Paracoccus aminophilus JCM 7686, containing primary and secondary chromids.</title>
        <authorList>
            <person name="Dziewit L."/>
            <person name="Czarnecki J."/>
            <person name="Wibberg D."/>
            <person name="Radlinska M."/>
            <person name="Mrozek P."/>
            <person name="Szymczak M."/>
            <person name="Schluter A."/>
            <person name="Puhler A."/>
            <person name="Bartosik D."/>
        </authorList>
    </citation>
    <scope>NUCLEOTIDE SEQUENCE [LARGE SCALE GENOMIC DNA]</scope>
    <source>
        <strain evidence="2">JCM 7686</strain>
    </source>
</reference>
<evidence type="ECO:0000313" key="2">
    <source>
        <dbReference type="EMBL" id="AGT09960.1"/>
    </source>
</evidence>
<accession>S5Y2I7</accession>
<dbReference type="GO" id="GO:0004519">
    <property type="term" value="F:endonuclease activity"/>
    <property type="evidence" value="ECO:0007669"/>
    <property type="project" value="InterPro"/>
</dbReference>
<dbReference type="AlphaFoldDB" id="S5Y2I7"/>
<organism evidence="2 3">
    <name type="scientific">Paracoccus aminophilus JCM 7686</name>
    <dbReference type="NCBI Taxonomy" id="1367847"/>
    <lineage>
        <taxon>Bacteria</taxon>
        <taxon>Pseudomonadati</taxon>
        <taxon>Pseudomonadota</taxon>
        <taxon>Alphaproteobacteria</taxon>
        <taxon>Rhodobacterales</taxon>
        <taxon>Paracoccaceae</taxon>
        <taxon>Paracoccus</taxon>
    </lineage>
</organism>
<evidence type="ECO:0000313" key="3">
    <source>
        <dbReference type="Proteomes" id="UP000015480"/>
    </source>
</evidence>
<dbReference type="SMART" id="SM00507">
    <property type="entry name" value="HNHc"/>
    <property type="match status" value="1"/>
</dbReference>